<dbReference type="AlphaFoldDB" id="A0A346XVH5"/>
<dbReference type="EMBL" id="CP031165">
    <property type="protein sequence ID" value="AXV06222.1"/>
    <property type="molecule type" value="Genomic_DNA"/>
</dbReference>
<proteinExistence type="predicted"/>
<accession>A0A346XVH5</accession>
<dbReference type="Proteomes" id="UP000264006">
    <property type="component" value="Chromosome"/>
</dbReference>
<feature type="transmembrane region" description="Helical" evidence="1">
    <location>
        <begin position="33"/>
        <end position="55"/>
    </location>
</feature>
<keyword evidence="1" id="KW-1133">Transmembrane helix</keyword>
<evidence type="ECO:0000313" key="3">
    <source>
        <dbReference type="Proteomes" id="UP000264006"/>
    </source>
</evidence>
<reference evidence="2 3" key="1">
    <citation type="submission" date="2018-09" db="EMBL/GenBank/DDBJ databases">
        <title>Complete genome sequence of Euzebya sp. DY32-46 isolated from seawater of Pacific Ocean.</title>
        <authorList>
            <person name="Xu L."/>
            <person name="Wu Y.-H."/>
            <person name="Xu X.-W."/>
        </authorList>
    </citation>
    <scope>NUCLEOTIDE SEQUENCE [LARGE SCALE GENOMIC DNA]</scope>
    <source>
        <strain evidence="2 3">DY32-46</strain>
    </source>
</reference>
<organism evidence="2 3">
    <name type="scientific">Euzebya pacifica</name>
    <dbReference type="NCBI Taxonomy" id="1608957"/>
    <lineage>
        <taxon>Bacteria</taxon>
        <taxon>Bacillati</taxon>
        <taxon>Actinomycetota</taxon>
        <taxon>Nitriliruptoria</taxon>
        <taxon>Euzebyales</taxon>
    </lineage>
</organism>
<dbReference type="KEGG" id="euz:DVS28_a1529"/>
<name>A0A346XVH5_9ACTN</name>
<evidence type="ECO:0000313" key="2">
    <source>
        <dbReference type="EMBL" id="AXV06222.1"/>
    </source>
</evidence>
<dbReference type="RefSeq" id="WP_114590911.1">
    <property type="nucleotide sequence ID" value="NZ_CP031165.1"/>
</dbReference>
<feature type="transmembrane region" description="Helical" evidence="1">
    <location>
        <begin position="61"/>
        <end position="80"/>
    </location>
</feature>
<keyword evidence="1" id="KW-0472">Membrane</keyword>
<evidence type="ECO:0000256" key="1">
    <source>
        <dbReference type="SAM" id="Phobius"/>
    </source>
</evidence>
<keyword evidence="3" id="KW-1185">Reference proteome</keyword>
<protein>
    <submittedName>
        <fullName evidence="2">Uncharacterized protein</fullName>
    </submittedName>
</protein>
<sequence length="338" mass="35985">MTTSTGPPEVSFGHDAGRLAIVIRWFHPSQWFWYPRVLLLLALDLLLVVGVRYTLVVAESWALLVPLGMFVALPAAALHVDVVRSLRNRTTITVDETRLRAITGPMAPAGADVPLAGVAGWRITDVRSRSDLLAVGADGTAHLLGRLLTPEAARAAAQRLEESTGIGMVEPAPPVAPRPVARMLLSVVLVLAVAGWAGWRLAGPALPGLLAELDVLAGPSTTTVTPAEATTATVWLRGTIRLDRAVNPERFFLEQLAGEYALLLEGDVSVSCDPTDVAFFVDQQTVSGGSSSTIAWYGRLTDCAVRLPAGTSTVTARLRAPDGPDPVDFLRAEVLLRQ</sequence>
<gene>
    <name evidence="2" type="ORF">DVS28_a1529</name>
</gene>
<keyword evidence="1" id="KW-0812">Transmembrane</keyword>